<dbReference type="GO" id="GO:0032357">
    <property type="term" value="F:oxidized purine DNA binding"/>
    <property type="evidence" value="ECO:0007669"/>
    <property type="project" value="TreeGrafter"/>
</dbReference>
<dbReference type="RefSeq" id="WP_236985021.1">
    <property type="nucleotide sequence ID" value="NZ_AP023086.1"/>
</dbReference>
<comment type="function">
    <text evidence="2">Adenine glycosylase active on G-A mispairs. MutY also corrects error-prone DNA synthesis past GO lesions which are due to the oxidatively damaged form of guanine: 7,8-dihydro-8-oxoguanine (8-oxo-dGTP).</text>
</comment>
<dbReference type="Gene3D" id="3.90.79.10">
    <property type="entry name" value="Nucleoside Triphosphate Pyrophosphohydrolase"/>
    <property type="match status" value="1"/>
</dbReference>
<dbReference type="NCBIfam" id="TIGR01084">
    <property type="entry name" value="mutY"/>
    <property type="match status" value="1"/>
</dbReference>
<sequence>MTIAIHHSQAKSFVNRALAWYAVNGRKHLPWQQDISPYKVWLSEIMLQQTQVDTVIPYFERFIGHYPNVQALAAAPIDHVLHLWTGLGYYARARNLHKAANAVCQNFAGEFPSTVDELTTLPGIGRSTAGAIVSLAFQKPAAILDGNVKRVLARHYAIEGWPGQTATANALWAIAEALAPKKASKQDNRAYTQVMMDLGATICTRSKPKCTQCPLATSCQAYKDNSWASYPGKKPKKTLPVKHTYMLLLQSDNLTLLEERPSSGIWGGLWSLPEFDDIDTLPKRIKQRWPKAKLQGAAVVHPTVRHTFSHYHLDITPVAQSLKPLNLVQEAAATYTAPLEQRAELWYNPSQPASVGLAAPVKKLLGKIKA</sequence>
<evidence type="ECO:0000256" key="4">
    <source>
        <dbReference type="ARBA" id="ARBA00012045"/>
    </source>
</evidence>
<evidence type="ECO:0000313" key="16">
    <source>
        <dbReference type="EMBL" id="BCD99746.1"/>
    </source>
</evidence>
<dbReference type="InterPro" id="IPR011257">
    <property type="entry name" value="DNA_glycosylase"/>
</dbReference>
<evidence type="ECO:0000256" key="9">
    <source>
        <dbReference type="ARBA" id="ARBA00022801"/>
    </source>
</evidence>
<keyword evidence="11" id="KW-0411">Iron-sulfur</keyword>
<evidence type="ECO:0000256" key="3">
    <source>
        <dbReference type="ARBA" id="ARBA00008343"/>
    </source>
</evidence>
<evidence type="ECO:0000256" key="1">
    <source>
        <dbReference type="ARBA" id="ARBA00000843"/>
    </source>
</evidence>
<name>A0AAN1WLD8_9GAMM</name>
<dbReference type="Gene3D" id="1.10.1670.10">
    <property type="entry name" value="Helix-hairpin-Helix base-excision DNA repair enzymes (C-terminal)"/>
    <property type="match status" value="1"/>
</dbReference>
<evidence type="ECO:0000313" key="17">
    <source>
        <dbReference type="Proteomes" id="UP001320119"/>
    </source>
</evidence>
<keyword evidence="7" id="KW-0479">Metal-binding</keyword>
<evidence type="ECO:0000256" key="7">
    <source>
        <dbReference type="ARBA" id="ARBA00022723"/>
    </source>
</evidence>
<comment type="cofactor">
    <cofactor evidence="14">
        <name>[4Fe-4S] cluster</name>
        <dbReference type="ChEBI" id="CHEBI:49883"/>
    </cofactor>
    <text evidence="14">Binds 1 [4Fe-4S] cluster.</text>
</comment>
<evidence type="ECO:0000256" key="11">
    <source>
        <dbReference type="ARBA" id="ARBA00023014"/>
    </source>
</evidence>
<accession>A0AAN1WLD8</accession>
<dbReference type="Gene3D" id="1.10.340.30">
    <property type="entry name" value="Hypothetical protein, domain 2"/>
    <property type="match status" value="1"/>
</dbReference>
<proteinExistence type="inferred from homology"/>
<dbReference type="PROSITE" id="PS01155">
    <property type="entry name" value="ENDONUCLEASE_III_2"/>
    <property type="match status" value="1"/>
</dbReference>
<dbReference type="InterPro" id="IPR023170">
    <property type="entry name" value="HhH_base_excis_C"/>
</dbReference>
<dbReference type="NCBIfam" id="NF008132">
    <property type="entry name" value="PRK10880.1"/>
    <property type="match status" value="1"/>
</dbReference>
<dbReference type="InterPro" id="IPR004035">
    <property type="entry name" value="Endouclease-III_FeS-bd_BS"/>
</dbReference>
<dbReference type="PROSITE" id="PS00764">
    <property type="entry name" value="ENDONUCLEASE_III_1"/>
    <property type="match status" value="1"/>
</dbReference>
<keyword evidence="10 14" id="KW-0408">Iron</keyword>
<comment type="similarity">
    <text evidence="3 14">Belongs to the Nth/MutY family.</text>
</comment>
<evidence type="ECO:0000256" key="6">
    <source>
        <dbReference type="ARBA" id="ARBA00022485"/>
    </source>
</evidence>
<keyword evidence="17" id="KW-1185">Reference proteome</keyword>
<keyword evidence="9 16" id="KW-0378">Hydrolase</keyword>
<evidence type="ECO:0000256" key="13">
    <source>
        <dbReference type="ARBA" id="ARBA00023295"/>
    </source>
</evidence>
<dbReference type="FunFam" id="1.10.340.30:FF:000002">
    <property type="entry name" value="Adenine DNA glycosylase"/>
    <property type="match status" value="1"/>
</dbReference>
<dbReference type="InterPro" id="IPR003265">
    <property type="entry name" value="HhH-GPD_domain"/>
</dbReference>
<dbReference type="GO" id="GO:0046872">
    <property type="term" value="F:metal ion binding"/>
    <property type="evidence" value="ECO:0007669"/>
    <property type="project" value="UniProtKB-UniRule"/>
</dbReference>
<dbReference type="CDD" id="cd03431">
    <property type="entry name" value="NUDIX_DNA_Glycosylase_C-MutY"/>
    <property type="match status" value="1"/>
</dbReference>
<keyword evidence="6" id="KW-0004">4Fe-4S</keyword>
<evidence type="ECO:0000256" key="8">
    <source>
        <dbReference type="ARBA" id="ARBA00022763"/>
    </source>
</evidence>
<gene>
    <name evidence="16" type="ORF">MARGE09_P3948</name>
</gene>
<dbReference type="SMART" id="SM00478">
    <property type="entry name" value="ENDO3c"/>
    <property type="match status" value="1"/>
</dbReference>
<dbReference type="Pfam" id="PF00730">
    <property type="entry name" value="HhH-GPD"/>
    <property type="match status" value="1"/>
</dbReference>
<dbReference type="GO" id="GO:0035485">
    <property type="term" value="F:adenine/guanine mispair binding"/>
    <property type="evidence" value="ECO:0007669"/>
    <property type="project" value="TreeGrafter"/>
</dbReference>
<dbReference type="InterPro" id="IPR003651">
    <property type="entry name" value="Endonuclease3_FeS-loop_motif"/>
</dbReference>
<dbReference type="GO" id="GO:0034039">
    <property type="term" value="F:8-oxo-7,8-dihydroguanine DNA N-glycosylase activity"/>
    <property type="evidence" value="ECO:0007669"/>
    <property type="project" value="TreeGrafter"/>
</dbReference>
<dbReference type="InterPro" id="IPR029119">
    <property type="entry name" value="MutY_C"/>
</dbReference>
<comment type="catalytic activity">
    <reaction evidence="1 14">
        <text>Hydrolyzes free adenine bases from 7,8-dihydro-8-oxoguanine:adenine mismatched double-stranded DNA, leaving an apurinic site.</text>
        <dbReference type="EC" id="3.2.2.31"/>
    </reaction>
</comment>
<dbReference type="Proteomes" id="UP001320119">
    <property type="component" value="Chromosome"/>
</dbReference>
<dbReference type="SUPFAM" id="SSF48150">
    <property type="entry name" value="DNA-glycosylase"/>
    <property type="match status" value="1"/>
</dbReference>
<evidence type="ECO:0000256" key="2">
    <source>
        <dbReference type="ARBA" id="ARBA00002933"/>
    </source>
</evidence>
<evidence type="ECO:0000256" key="14">
    <source>
        <dbReference type="RuleBase" id="RU365096"/>
    </source>
</evidence>
<evidence type="ECO:0000256" key="10">
    <source>
        <dbReference type="ARBA" id="ARBA00023004"/>
    </source>
</evidence>
<dbReference type="InterPro" id="IPR005760">
    <property type="entry name" value="A/G_AdeGlyc_MutY"/>
</dbReference>
<dbReference type="Pfam" id="PF00633">
    <property type="entry name" value="HHH"/>
    <property type="match status" value="1"/>
</dbReference>
<organism evidence="16 17">
    <name type="scientific">Marinagarivorans cellulosilyticus</name>
    <dbReference type="NCBI Taxonomy" id="2721545"/>
    <lineage>
        <taxon>Bacteria</taxon>
        <taxon>Pseudomonadati</taxon>
        <taxon>Pseudomonadota</taxon>
        <taxon>Gammaproteobacteria</taxon>
        <taxon>Cellvibrionales</taxon>
        <taxon>Cellvibrionaceae</taxon>
        <taxon>Marinagarivorans</taxon>
    </lineage>
</organism>
<dbReference type="PANTHER" id="PTHR42944:SF1">
    <property type="entry name" value="ADENINE DNA GLYCOSYLASE"/>
    <property type="match status" value="1"/>
</dbReference>
<keyword evidence="13 14" id="KW-0326">Glycosidase</keyword>
<reference evidence="16 17" key="1">
    <citation type="journal article" date="2022" name="IScience">
        <title>An ultrasensitive nanofiber-based assay for enzymatic hydrolysis and deep-sea microbial degradation of cellulose.</title>
        <authorList>
            <person name="Tsudome M."/>
            <person name="Tachioka M."/>
            <person name="Miyazaki M."/>
            <person name="Uchimura K."/>
            <person name="Tsuda M."/>
            <person name="Takaki Y."/>
            <person name="Deguchi S."/>
        </authorList>
    </citation>
    <scope>NUCLEOTIDE SEQUENCE [LARGE SCALE GENOMIC DNA]</scope>
    <source>
        <strain evidence="16 17">GE09</strain>
    </source>
</reference>
<dbReference type="Pfam" id="PF14815">
    <property type="entry name" value="NUDIX_4"/>
    <property type="match status" value="1"/>
</dbReference>
<keyword evidence="8 14" id="KW-0227">DNA damage</keyword>
<evidence type="ECO:0000256" key="5">
    <source>
        <dbReference type="ARBA" id="ARBA00022023"/>
    </source>
</evidence>
<dbReference type="InterPro" id="IPR004036">
    <property type="entry name" value="Endonuclease-III-like_CS2"/>
</dbReference>
<dbReference type="SUPFAM" id="SSF55811">
    <property type="entry name" value="Nudix"/>
    <property type="match status" value="1"/>
</dbReference>
<dbReference type="EMBL" id="AP023086">
    <property type="protein sequence ID" value="BCD99746.1"/>
    <property type="molecule type" value="Genomic_DNA"/>
</dbReference>
<dbReference type="SMART" id="SM00525">
    <property type="entry name" value="FES"/>
    <property type="match status" value="1"/>
</dbReference>
<dbReference type="InterPro" id="IPR015797">
    <property type="entry name" value="NUDIX_hydrolase-like_dom_sf"/>
</dbReference>
<evidence type="ECO:0000259" key="15">
    <source>
        <dbReference type="SMART" id="SM00478"/>
    </source>
</evidence>
<dbReference type="GO" id="GO:0006298">
    <property type="term" value="P:mismatch repair"/>
    <property type="evidence" value="ECO:0007669"/>
    <property type="project" value="TreeGrafter"/>
</dbReference>
<feature type="domain" description="HhH-GPD" evidence="15">
    <location>
        <begin position="46"/>
        <end position="201"/>
    </location>
</feature>
<dbReference type="CDD" id="cd00056">
    <property type="entry name" value="ENDO3c"/>
    <property type="match status" value="1"/>
</dbReference>
<dbReference type="GO" id="GO:0006284">
    <property type="term" value="P:base-excision repair"/>
    <property type="evidence" value="ECO:0007669"/>
    <property type="project" value="UniProtKB-UniRule"/>
</dbReference>
<evidence type="ECO:0000256" key="12">
    <source>
        <dbReference type="ARBA" id="ARBA00023204"/>
    </source>
</evidence>
<dbReference type="AlphaFoldDB" id="A0AAN1WLD8"/>
<keyword evidence="12" id="KW-0234">DNA repair</keyword>
<dbReference type="KEGG" id="marq:MARGE09_P3948"/>
<dbReference type="InterPro" id="IPR044298">
    <property type="entry name" value="MIG/MutY"/>
</dbReference>
<protein>
    <recommendedName>
        <fullName evidence="5 14">Adenine DNA glycosylase</fullName>
        <ecNumber evidence="4 14">3.2.2.31</ecNumber>
    </recommendedName>
</protein>
<dbReference type="GO" id="GO:0000701">
    <property type="term" value="F:purine-specific mismatch base pair DNA N-glycosylase activity"/>
    <property type="evidence" value="ECO:0007669"/>
    <property type="project" value="UniProtKB-EC"/>
</dbReference>
<dbReference type="EC" id="3.2.2.31" evidence="4 14"/>
<dbReference type="PANTHER" id="PTHR42944">
    <property type="entry name" value="ADENINE DNA GLYCOSYLASE"/>
    <property type="match status" value="1"/>
</dbReference>
<dbReference type="GO" id="GO:0051539">
    <property type="term" value="F:4 iron, 4 sulfur cluster binding"/>
    <property type="evidence" value="ECO:0007669"/>
    <property type="project" value="UniProtKB-UniRule"/>
</dbReference>
<dbReference type="InterPro" id="IPR000445">
    <property type="entry name" value="HhH_motif"/>
</dbReference>